<dbReference type="EMBL" id="CP118224">
    <property type="protein sequence ID" value="WMC10098.1"/>
    <property type="molecule type" value="Genomic_DNA"/>
</dbReference>
<feature type="binding site" evidence="3">
    <location>
        <position position="352"/>
    </location>
    <ligand>
        <name>Mg(2+)</name>
        <dbReference type="ChEBI" id="CHEBI:18420"/>
        <label>1</label>
    </ligand>
</feature>
<reference evidence="4 5" key="1">
    <citation type="submission" date="2023-02" db="EMBL/GenBank/DDBJ databases">
        <title>Complete genome sequence of a novel bacterium Oceanimonas sp. NTOU-MSR1 isolated from marine coast sediment.</title>
        <authorList>
            <person name="Yang H.-T."/>
            <person name="Chen Y.-L."/>
            <person name="Ho Y.-N."/>
        </authorList>
    </citation>
    <scope>NUCLEOTIDE SEQUENCE [LARGE SCALE GENOMIC DNA]</scope>
    <source>
        <strain evidence="4 5">NTOU-MSR1</strain>
    </source>
</reference>
<accession>A0AA50KN15</accession>
<name>A0AA50KN15_9GAMM</name>
<comment type="similarity">
    <text evidence="1">Belongs to the ADP-ribosylglycohydrolase family.</text>
</comment>
<proteinExistence type="inferred from homology"/>
<evidence type="ECO:0000313" key="4">
    <source>
        <dbReference type="EMBL" id="WMC10098.1"/>
    </source>
</evidence>
<dbReference type="GO" id="GO:0046872">
    <property type="term" value="F:metal ion binding"/>
    <property type="evidence" value="ECO:0007669"/>
    <property type="project" value="UniProtKB-KW"/>
</dbReference>
<protein>
    <submittedName>
        <fullName evidence="4">ADP-ribosylglycohydrolase family protein</fullName>
    </submittedName>
</protein>
<feature type="binding site" evidence="3">
    <location>
        <position position="124"/>
    </location>
    <ligand>
        <name>Mg(2+)</name>
        <dbReference type="ChEBI" id="CHEBI:18420"/>
        <label>1</label>
    </ligand>
</feature>
<dbReference type="Pfam" id="PF03747">
    <property type="entry name" value="ADP_ribosyl_GH"/>
    <property type="match status" value="1"/>
</dbReference>
<sequence length="420" mass="46106">MNQITPPALFDCLQHRHSGQQLRVIQRRLDGLAPMVWALDGQGQLHELPMGPELAETWHRHNPPVLDNQDPARMLGCLLAGAAGDALGAPVEFMSWPEIERTFGPGGIRTMAEAYGRRGAITDDTQMMLFTAEGLLRGQVRARARGLCSPYSVIHNALLRWLLTQGQSPAANVSRNGWLIKKRRLWARRAPGNTCLSALAASTHFGEWAQNNSKGCGGVMRVAPCAFFDNAFELASDSARLTHGHPSGYLAAGLFADILHRLWQHGCSLEAACTGALAAHDKQPGMEETRQLIEHVLKCYRRDEKPTPRSIEQLGRGWVAEEALAIGLWCSLCAGSLEEGIILAVNHSGDSDSTGLIAGNLLGLIHGPQAIPAHWLKELELKDVITQVAADISFVPLRFWDYDEDDTDVSDWIWQRYPGG</sequence>
<evidence type="ECO:0000256" key="2">
    <source>
        <dbReference type="ARBA" id="ARBA00022801"/>
    </source>
</evidence>
<comment type="cofactor">
    <cofactor evidence="3">
        <name>Mg(2+)</name>
        <dbReference type="ChEBI" id="CHEBI:18420"/>
    </cofactor>
    <text evidence="3">Binds 2 magnesium ions per subunit.</text>
</comment>
<feature type="binding site" evidence="3">
    <location>
        <position position="123"/>
    </location>
    <ligand>
        <name>Mg(2+)</name>
        <dbReference type="ChEBI" id="CHEBI:18420"/>
        <label>1</label>
    </ligand>
</feature>
<evidence type="ECO:0000313" key="5">
    <source>
        <dbReference type="Proteomes" id="UP001223802"/>
    </source>
</evidence>
<feature type="binding site" evidence="3">
    <location>
        <position position="353"/>
    </location>
    <ligand>
        <name>Mg(2+)</name>
        <dbReference type="ChEBI" id="CHEBI:18420"/>
        <label>1</label>
    </ligand>
</feature>
<dbReference type="Gene3D" id="1.10.4080.10">
    <property type="entry name" value="ADP-ribosylation/Crystallin J1"/>
    <property type="match status" value="1"/>
</dbReference>
<dbReference type="RefSeq" id="WP_306761305.1">
    <property type="nucleotide sequence ID" value="NZ_CP118224.1"/>
</dbReference>
<gene>
    <name evidence="4" type="ORF">PU634_13510</name>
</gene>
<feature type="binding site" evidence="3">
    <location>
        <position position="122"/>
    </location>
    <ligand>
        <name>Mg(2+)</name>
        <dbReference type="ChEBI" id="CHEBI:18420"/>
        <label>1</label>
    </ligand>
</feature>
<dbReference type="InterPro" id="IPR050792">
    <property type="entry name" value="ADP-ribosylglycohydrolase"/>
</dbReference>
<dbReference type="Proteomes" id="UP001223802">
    <property type="component" value="Chromosome"/>
</dbReference>
<keyword evidence="3" id="KW-0479">Metal-binding</keyword>
<organism evidence="4 5">
    <name type="scientific">Oceanimonas pelagia</name>
    <dbReference type="NCBI Taxonomy" id="3028314"/>
    <lineage>
        <taxon>Bacteria</taxon>
        <taxon>Pseudomonadati</taxon>
        <taxon>Pseudomonadota</taxon>
        <taxon>Gammaproteobacteria</taxon>
        <taxon>Aeromonadales</taxon>
        <taxon>Aeromonadaceae</taxon>
        <taxon>Oceanimonas</taxon>
    </lineage>
</organism>
<dbReference type="PANTHER" id="PTHR16222:SF24">
    <property type="entry name" value="ADP-RIBOSYLHYDROLASE ARH3"/>
    <property type="match status" value="1"/>
</dbReference>
<dbReference type="AlphaFoldDB" id="A0AA50KN15"/>
<evidence type="ECO:0000256" key="1">
    <source>
        <dbReference type="ARBA" id="ARBA00010702"/>
    </source>
</evidence>
<dbReference type="GO" id="GO:0016787">
    <property type="term" value="F:hydrolase activity"/>
    <property type="evidence" value="ECO:0007669"/>
    <property type="project" value="UniProtKB-KW"/>
</dbReference>
<dbReference type="InterPro" id="IPR036705">
    <property type="entry name" value="Ribosyl_crysJ1_sf"/>
</dbReference>
<dbReference type="InterPro" id="IPR005502">
    <property type="entry name" value="Ribosyl_crysJ1"/>
</dbReference>
<feature type="binding site" evidence="3">
    <location>
        <position position="350"/>
    </location>
    <ligand>
        <name>Mg(2+)</name>
        <dbReference type="ChEBI" id="CHEBI:18420"/>
        <label>1</label>
    </ligand>
</feature>
<dbReference type="PANTHER" id="PTHR16222">
    <property type="entry name" value="ADP-RIBOSYLGLYCOHYDROLASE"/>
    <property type="match status" value="1"/>
</dbReference>
<dbReference type="KEGG" id="ope:PU634_13510"/>
<keyword evidence="2" id="KW-0378">Hydrolase</keyword>
<keyword evidence="5" id="KW-1185">Reference proteome</keyword>
<evidence type="ECO:0000256" key="3">
    <source>
        <dbReference type="PIRSR" id="PIRSR605502-1"/>
    </source>
</evidence>
<dbReference type="SUPFAM" id="SSF101478">
    <property type="entry name" value="ADP-ribosylglycohydrolase"/>
    <property type="match status" value="1"/>
</dbReference>
<keyword evidence="3" id="KW-0460">Magnesium</keyword>